<sequence>MIDRADRGLTPVLALTIIIGMVAVASIGIVLVGTGALTTSSDQLEDERVEQSFVNLGSELNTVAASSDDTRSVALGLADANGGVSLVESGHITVTASGLEDPIIDEPMRAIEYRDGETVVAYEGGGVFHGTGAQARLISAPQAEYRQDAFRLPITRLEGVESVSNDRVRLSKVQSDRPSRDIPSVAGRFVTITIESPYYAGWAAHYERQVGDQYVTVDHANQTVAVLLGQPDPDGSYDGAVTAVGDVLDNGGNPSVNGSISATGNVNITCEAPANCTGGEDVDLRPLDDDIAYLFETSAGDAQSIDGSTLENGTYYADELLRDDDLEIDLSEGDVTVLVDGNIGLDNTKIEVVDGAGTDHVARMYTTGDVAMGGGSGGVTVESDDPQRFQLYGTSEMKFAIGQGTFTGTIYAPRDEPAEGTNELVGEYLTNADCSPDADWADVCIGTGSVDFTGSIISGPMSIAQNAKLTYDPSLSTVEPTIAIPPEHLPPKLDHLTVVVHEVAVESE</sequence>
<dbReference type="Pfam" id="PF23981">
    <property type="entry name" value="DUF7305"/>
    <property type="match status" value="1"/>
</dbReference>
<gene>
    <name evidence="3" type="ORF">NGM29_14385</name>
</gene>
<dbReference type="AlphaFoldDB" id="A0A9E7N9H2"/>
<evidence type="ECO:0000313" key="4">
    <source>
        <dbReference type="Proteomes" id="UP001056855"/>
    </source>
</evidence>
<keyword evidence="4" id="KW-1185">Reference proteome</keyword>
<dbReference type="RefSeq" id="WP_254157056.1">
    <property type="nucleotide sequence ID" value="NZ_CP100355.1"/>
</dbReference>
<feature type="transmembrane region" description="Helical" evidence="1">
    <location>
        <begin position="12"/>
        <end position="37"/>
    </location>
</feature>
<dbReference type="InterPro" id="IPR055729">
    <property type="entry name" value="DUF7305"/>
</dbReference>
<keyword evidence="1" id="KW-0812">Transmembrane</keyword>
<dbReference type="GeneID" id="73291257"/>
<accession>A0A9E7N9H2</accession>
<protein>
    <recommendedName>
        <fullName evidence="2">DUF7305 domain-containing protein</fullName>
    </recommendedName>
</protein>
<dbReference type="KEGG" id="sawl:NGM29_14385"/>
<name>A0A9E7N9H2_9EURY</name>
<proteinExistence type="predicted"/>
<dbReference type="InterPro" id="IPR055713">
    <property type="entry name" value="DUF7289"/>
</dbReference>
<dbReference type="Pfam" id="PF23960">
    <property type="entry name" value="DUF7289"/>
    <property type="match status" value="1"/>
</dbReference>
<reference evidence="3" key="1">
    <citation type="submission" date="2022-06" db="EMBL/GenBank/DDBJ databases">
        <title>Diverse halophilic archaea isolated from saline environments.</title>
        <authorList>
            <person name="Cui H.-L."/>
        </authorList>
    </citation>
    <scope>NUCLEOTIDE SEQUENCE</scope>
    <source>
        <strain evidence="3">WLHS1</strain>
    </source>
</reference>
<evidence type="ECO:0000313" key="3">
    <source>
        <dbReference type="EMBL" id="UTF52954.1"/>
    </source>
</evidence>
<evidence type="ECO:0000256" key="1">
    <source>
        <dbReference type="SAM" id="Phobius"/>
    </source>
</evidence>
<keyword evidence="1" id="KW-0472">Membrane</keyword>
<dbReference type="Proteomes" id="UP001056855">
    <property type="component" value="Chromosome"/>
</dbReference>
<organism evidence="3 4">
    <name type="scientific">Natronosalvus rutilus</name>
    <dbReference type="NCBI Taxonomy" id="2953753"/>
    <lineage>
        <taxon>Archaea</taxon>
        <taxon>Methanobacteriati</taxon>
        <taxon>Methanobacteriota</taxon>
        <taxon>Stenosarchaea group</taxon>
        <taxon>Halobacteria</taxon>
        <taxon>Halobacteriales</taxon>
        <taxon>Natrialbaceae</taxon>
        <taxon>Natronosalvus</taxon>
    </lineage>
</organism>
<evidence type="ECO:0000259" key="2">
    <source>
        <dbReference type="Pfam" id="PF23981"/>
    </source>
</evidence>
<keyword evidence="1" id="KW-1133">Transmembrane helix</keyword>
<dbReference type="EMBL" id="CP100355">
    <property type="protein sequence ID" value="UTF52954.1"/>
    <property type="molecule type" value="Genomic_DNA"/>
</dbReference>
<feature type="domain" description="DUF7305" evidence="2">
    <location>
        <begin position="286"/>
        <end position="477"/>
    </location>
</feature>